<evidence type="ECO:0000313" key="3">
    <source>
        <dbReference type="EMBL" id="CEJ89590.1"/>
    </source>
</evidence>
<evidence type="ECO:0000259" key="2">
    <source>
        <dbReference type="Pfam" id="PF07985"/>
    </source>
</evidence>
<feature type="domain" description="SRR1-like" evidence="2">
    <location>
        <begin position="85"/>
        <end position="255"/>
    </location>
</feature>
<dbReference type="STRING" id="1531966.A0A0A1TGM0"/>
<keyword evidence="4" id="KW-1185">Reference proteome</keyword>
<feature type="region of interest" description="Disordered" evidence="1">
    <location>
        <begin position="259"/>
        <end position="337"/>
    </location>
</feature>
<dbReference type="Proteomes" id="UP000039046">
    <property type="component" value="Unassembled WGS sequence"/>
</dbReference>
<dbReference type="PANTHER" id="PTHR42080">
    <property type="entry name" value="SRR1 DOMAIN-CONTAINING PROTEIN"/>
    <property type="match status" value="1"/>
</dbReference>
<feature type="compositionally biased region" description="Low complexity" evidence="1">
    <location>
        <begin position="20"/>
        <end position="49"/>
    </location>
</feature>
<feature type="region of interest" description="Disordered" evidence="1">
    <location>
        <begin position="1"/>
        <end position="49"/>
    </location>
</feature>
<dbReference type="HOGENOM" id="CLU_048152_0_0_1"/>
<feature type="compositionally biased region" description="Basic and acidic residues" evidence="1">
    <location>
        <begin position="309"/>
        <end position="337"/>
    </location>
</feature>
<sequence>MTDEWIKVTAKSGRRRHTRPPTSSSSSPSTSLKTSDSPDPDSTPSCRTTGPFLSVDEIARQHKSLQTQWETSTSREALIALLDKQFAATSDAPVTIQDAICLGAGTFDPADGSWQAKRSAHLQVLAFETIVSHLESLLDKKIIRITQEPVLTPNDETFLKTHLSHTILPSPEAFHAITPNTLLYGIHLYRPIYAAALEKSLPGIFVGTDADVWDTVSMEKKHDTSRLQQIHNIYNRVTFPEEKGGTVFLNTTIYFRKADSTSSDDTKNESTKDNSTKEDDKGRDTTTQREPKDAPTPEKQGNHTTLHTQDNKKEDFTTQDGGKGEASKTATIDDRKI</sequence>
<protein>
    <recommendedName>
        <fullName evidence="2">SRR1-like domain-containing protein</fullName>
    </recommendedName>
</protein>
<accession>A0A0A1TGM0</accession>
<dbReference type="EMBL" id="CDHN01000002">
    <property type="protein sequence ID" value="CEJ89590.1"/>
    <property type="molecule type" value="Genomic_DNA"/>
</dbReference>
<name>A0A0A1TGM0_9HYPO</name>
<organism evidence="3 4">
    <name type="scientific">[Torrubiella] hemipterigena</name>
    <dbReference type="NCBI Taxonomy" id="1531966"/>
    <lineage>
        <taxon>Eukaryota</taxon>
        <taxon>Fungi</taxon>
        <taxon>Dikarya</taxon>
        <taxon>Ascomycota</taxon>
        <taxon>Pezizomycotina</taxon>
        <taxon>Sordariomycetes</taxon>
        <taxon>Hypocreomycetidae</taxon>
        <taxon>Hypocreales</taxon>
        <taxon>Clavicipitaceae</taxon>
        <taxon>Clavicipitaceae incertae sedis</taxon>
        <taxon>'Torrubiella' clade</taxon>
    </lineage>
</organism>
<evidence type="ECO:0000313" key="4">
    <source>
        <dbReference type="Proteomes" id="UP000039046"/>
    </source>
</evidence>
<proteinExistence type="predicted"/>
<dbReference type="PANTHER" id="PTHR42080:SF1">
    <property type="entry name" value="SRR1-LIKE DOMAIN-CONTAINING PROTEIN"/>
    <property type="match status" value="1"/>
</dbReference>
<gene>
    <name evidence="3" type="ORF">VHEMI05425</name>
</gene>
<evidence type="ECO:0000256" key="1">
    <source>
        <dbReference type="SAM" id="MobiDB-lite"/>
    </source>
</evidence>
<feature type="compositionally biased region" description="Basic and acidic residues" evidence="1">
    <location>
        <begin position="259"/>
        <end position="296"/>
    </location>
</feature>
<dbReference type="Pfam" id="PF07985">
    <property type="entry name" value="SRR1"/>
    <property type="match status" value="1"/>
</dbReference>
<reference evidence="3 4" key="1">
    <citation type="journal article" date="2015" name="Genome Announc.">
        <title>Draft Genome Sequence and Gene Annotation of the Entomopathogenic Fungus Verticillium hemipterigenum.</title>
        <authorList>
            <person name="Horn F."/>
            <person name="Habel A."/>
            <person name="Scharf D.H."/>
            <person name="Dworschak J."/>
            <person name="Brakhage A.A."/>
            <person name="Guthke R."/>
            <person name="Hertweck C."/>
            <person name="Linde J."/>
        </authorList>
    </citation>
    <scope>NUCLEOTIDE SEQUENCE [LARGE SCALE GENOMIC DNA]</scope>
</reference>
<dbReference type="InterPro" id="IPR012942">
    <property type="entry name" value="SRR1-like"/>
</dbReference>
<dbReference type="AlphaFoldDB" id="A0A0A1TGM0"/>